<evidence type="ECO:0000256" key="6">
    <source>
        <dbReference type="SAM" id="Phobius"/>
    </source>
</evidence>
<proteinExistence type="predicted"/>
<evidence type="ECO:0000256" key="2">
    <source>
        <dbReference type="ARBA" id="ARBA00022475"/>
    </source>
</evidence>
<feature type="transmembrane region" description="Helical" evidence="6">
    <location>
        <begin position="37"/>
        <end position="59"/>
    </location>
</feature>
<feature type="transmembrane region" description="Helical" evidence="6">
    <location>
        <begin position="173"/>
        <end position="194"/>
    </location>
</feature>
<reference evidence="7 8" key="1">
    <citation type="journal article" date="2019" name="Int. J. Syst. Evol. Microbiol.">
        <title>The Global Catalogue of Microorganisms (GCM) 10K type strain sequencing project: providing services to taxonomists for standard genome sequencing and annotation.</title>
        <authorList>
            <consortium name="The Broad Institute Genomics Platform"/>
            <consortium name="The Broad Institute Genome Sequencing Center for Infectious Disease"/>
            <person name="Wu L."/>
            <person name="Ma J."/>
        </authorList>
    </citation>
    <scope>NUCLEOTIDE SEQUENCE [LARGE SCALE GENOMIC DNA]</scope>
    <source>
        <strain evidence="7 8">YIM 94188</strain>
    </source>
</reference>
<evidence type="ECO:0000256" key="5">
    <source>
        <dbReference type="ARBA" id="ARBA00023136"/>
    </source>
</evidence>
<evidence type="ECO:0000256" key="3">
    <source>
        <dbReference type="ARBA" id="ARBA00022692"/>
    </source>
</evidence>
<dbReference type="GO" id="GO:0005886">
    <property type="term" value="C:plasma membrane"/>
    <property type="evidence" value="ECO:0007669"/>
    <property type="project" value="UniProtKB-SubCell"/>
</dbReference>
<evidence type="ECO:0000313" key="8">
    <source>
        <dbReference type="Proteomes" id="UP001596408"/>
    </source>
</evidence>
<keyword evidence="8" id="KW-1185">Reference proteome</keyword>
<comment type="subcellular location">
    <subcellularLocation>
        <location evidence="1">Cell membrane</location>
        <topology evidence="1">Multi-pass membrane protein</topology>
    </subcellularLocation>
</comment>
<keyword evidence="5 6" id="KW-0472">Membrane</keyword>
<evidence type="ECO:0000313" key="7">
    <source>
        <dbReference type="EMBL" id="MFC6824377.1"/>
    </source>
</evidence>
<feature type="transmembrane region" description="Helical" evidence="6">
    <location>
        <begin position="140"/>
        <end position="167"/>
    </location>
</feature>
<feature type="transmembrane region" description="Helical" evidence="6">
    <location>
        <begin position="201"/>
        <end position="226"/>
    </location>
</feature>
<evidence type="ECO:0000256" key="4">
    <source>
        <dbReference type="ARBA" id="ARBA00022989"/>
    </source>
</evidence>
<gene>
    <name evidence="7" type="ORF">ACFQEV_05120</name>
</gene>
<dbReference type="NCBIfam" id="TIGR00765">
    <property type="entry name" value="yihY_not_rbn"/>
    <property type="match status" value="1"/>
</dbReference>
<sequence length="363" mass="37824">MVRESDRGRRASRVVAVARAIVHEARAEKLPFVAGSIAYHAFVSLLPLFLLLLVVVSAVGDQSLYESVVAAAGAVLTEGARDEFVSELTDAARSTSVSLFGGVVLLWGTLRIFRGLDTAFSGIYESESENSFLDQLADGLLVLFSFAAAVVVGSTVDGVVSGVVAGAGPFEWILARLVGILGLALAFYPMYYVFPDADVGVLEVLPGTLVAAVGLAAFQSLFQVYLSLSSTAPNSSAITGILVFLTWLYFSGLVILLGAVVNAVLSNRSRDANLEPAFGGVPPAGGDGVRATRRELVVAVQRLDGLLDDADTVVVTADGESVELPPPDGVAVDTEASYVLPGGPVSVELRWYPADEGGDGDEG</sequence>
<dbReference type="RefSeq" id="WP_379693208.1">
    <property type="nucleotide sequence ID" value="NZ_JBHSXH010000009.1"/>
</dbReference>
<evidence type="ECO:0000256" key="1">
    <source>
        <dbReference type="ARBA" id="ARBA00004651"/>
    </source>
</evidence>
<protein>
    <submittedName>
        <fullName evidence="7">YhjD/YihY/BrkB family envelope integrity protein</fullName>
    </submittedName>
</protein>
<accession>A0ABD5TUT2</accession>
<dbReference type="PANTHER" id="PTHR30213:SF0">
    <property type="entry name" value="UPF0761 MEMBRANE PROTEIN YIHY"/>
    <property type="match status" value="1"/>
</dbReference>
<dbReference type="EMBL" id="JBHSXH010000009">
    <property type="protein sequence ID" value="MFC6824377.1"/>
    <property type="molecule type" value="Genomic_DNA"/>
</dbReference>
<dbReference type="PANTHER" id="PTHR30213">
    <property type="entry name" value="INNER MEMBRANE PROTEIN YHJD"/>
    <property type="match status" value="1"/>
</dbReference>
<comment type="caution">
    <text evidence="7">The sequence shown here is derived from an EMBL/GenBank/DDBJ whole genome shotgun (WGS) entry which is preliminary data.</text>
</comment>
<organism evidence="7 8">
    <name type="scientific">Halopelagius fulvigenes</name>
    <dbReference type="NCBI Taxonomy" id="1198324"/>
    <lineage>
        <taxon>Archaea</taxon>
        <taxon>Methanobacteriati</taxon>
        <taxon>Methanobacteriota</taxon>
        <taxon>Stenosarchaea group</taxon>
        <taxon>Halobacteria</taxon>
        <taxon>Halobacteriales</taxon>
        <taxon>Haloferacaceae</taxon>
    </lineage>
</organism>
<dbReference type="Proteomes" id="UP001596408">
    <property type="component" value="Unassembled WGS sequence"/>
</dbReference>
<dbReference type="InterPro" id="IPR017039">
    <property type="entry name" value="Virul_fac_BrkB"/>
</dbReference>
<name>A0ABD5TUT2_9EURY</name>
<keyword evidence="2" id="KW-1003">Cell membrane</keyword>
<keyword evidence="3 6" id="KW-0812">Transmembrane</keyword>
<keyword evidence="4 6" id="KW-1133">Transmembrane helix</keyword>
<feature type="transmembrane region" description="Helical" evidence="6">
    <location>
        <begin position="238"/>
        <end position="265"/>
    </location>
</feature>
<dbReference type="AlphaFoldDB" id="A0ABD5TUT2"/>
<dbReference type="Pfam" id="PF03631">
    <property type="entry name" value="Virul_fac_BrkB"/>
    <property type="match status" value="1"/>
</dbReference>